<accession>A0A8T0SAX8</accession>
<keyword evidence="1" id="KW-1133">Transmembrane helix</keyword>
<dbReference type="EMBL" id="CM029045">
    <property type="protein sequence ID" value="KAG2596342.1"/>
    <property type="molecule type" value="Genomic_DNA"/>
</dbReference>
<dbReference type="Proteomes" id="UP000823388">
    <property type="component" value="Chromosome 5K"/>
</dbReference>
<sequence length="172" mass="18974">MIMSSPLLLLAFFLYLFTCYLYLFCHIFSVTCNTYHLLSVSFLSHFFYVIEMILSHTRFVSSPKFGLNIVDSRPKLVAGSPEGFPGHVDGKVREARMNYPMGFTVADRGNIYVADAMNMAIRKISGTDLSAFLELFSASFSAYPACGYGSVPGGSVQGNNTVRGLRFSAILS</sequence>
<proteinExistence type="predicted"/>
<evidence type="ECO:0000313" key="2">
    <source>
        <dbReference type="EMBL" id="KAG2596342.1"/>
    </source>
</evidence>
<dbReference type="PANTHER" id="PTHR13833">
    <property type="match status" value="1"/>
</dbReference>
<comment type="caution">
    <text evidence="2">The sequence shown here is derived from an EMBL/GenBank/DDBJ whole genome shotgun (WGS) entry which is preliminary data.</text>
</comment>
<dbReference type="AlphaFoldDB" id="A0A8T0SAX8"/>
<feature type="transmembrane region" description="Helical" evidence="1">
    <location>
        <begin position="7"/>
        <end position="29"/>
    </location>
</feature>
<keyword evidence="3" id="KW-1185">Reference proteome</keyword>
<evidence type="ECO:0000256" key="1">
    <source>
        <dbReference type="SAM" id="Phobius"/>
    </source>
</evidence>
<dbReference type="InterPro" id="IPR011042">
    <property type="entry name" value="6-blade_b-propeller_TolB-like"/>
</dbReference>
<protein>
    <recommendedName>
        <fullName evidence="4">NHL repeat-containing protein</fullName>
    </recommendedName>
</protein>
<reference evidence="2" key="1">
    <citation type="submission" date="2020-05" db="EMBL/GenBank/DDBJ databases">
        <title>WGS assembly of Panicum virgatum.</title>
        <authorList>
            <person name="Lovell J.T."/>
            <person name="Jenkins J."/>
            <person name="Shu S."/>
            <person name="Juenger T.E."/>
            <person name="Schmutz J."/>
        </authorList>
    </citation>
    <scope>NUCLEOTIDE SEQUENCE</scope>
    <source>
        <strain evidence="2">AP13</strain>
    </source>
</reference>
<dbReference type="PANTHER" id="PTHR13833:SF78">
    <property type="entry name" value="POTASSIUM TRANSPORTER"/>
    <property type="match status" value="1"/>
</dbReference>
<feature type="transmembrane region" description="Helical" evidence="1">
    <location>
        <begin position="35"/>
        <end position="54"/>
    </location>
</feature>
<organism evidence="2 3">
    <name type="scientific">Panicum virgatum</name>
    <name type="common">Blackwell switchgrass</name>
    <dbReference type="NCBI Taxonomy" id="38727"/>
    <lineage>
        <taxon>Eukaryota</taxon>
        <taxon>Viridiplantae</taxon>
        <taxon>Streptophyta</taxon>
        <taxon>Embryophyta</taxon>
        <taxon>Tracheophyta</taxon>
        <taxon>Spermatophyta</taxon>
        <taxon>Magnoliopsida</taxon>
        <taxon>Liliopsida</taxon>
        <taxon>Poales</taxon>
        <taxon>Poaceae</taxon>
        <taxon>PACMAD clade</taxon>
        <taxon>Panicoideae</taxon>
        <taxon>Panicodae</taxon>
        <taxon>Paniceae</taxon>
        <taxon>Panicinae</taxon>
        <taxon>Panicum</taxon>
        <taxon>Panicum sect. Hiantes</taxon>
    </lineage>
</organism>
<dbReference type="Gene3D" id="2.120.10.30">
    <property type="entry name" value="TolB, C-terminal domain"/>
    <property type="match status" value="1"/>
</dbReference>
<keyword evidence="1" id="KW-0812">Transmembrane</keyword>
<name>A0A8T0SAX8_PANVG</name>
<gene>
    <name evidence="2" type="ORF">PVAP13_5KG154900</name>
</gene>
<evidence type="ECO:0000313" key="3">
    <source>
        <dbReference type="Proteomes" id="UP000823388"/>
    </source>
</evidence>
<keyword evidence="1" id="KW-0472">Membrane</keyword>
<evidence type="ECO:0008006" key="4">
    <source>
        <dbReference type="Google" id="ProtNLM"/>
    </source>
</evidence>